<evidence type="ECO:0000313" key="2">
    <source>
        <dbReference type="Proteomes" id="UP000886595"/>
    </source>
</evidence>
<keyword evidence="2" id="KW-1185">Reference proteome</keyword>
<protein>
    <submittedName>
        <fullName evidence="1">Uncharacterized protein</fullName>
    </submittedName>
</protein>
<dbReference type="AlphaFoldDB" id="A0A8X7W1Q0"/>
<name>A0A8X7W1Q0_BRACI</name>
<dbReference type="EMBL" id="JAAMPC010000003">
    <property type="protein sequence ID" value="KAG2320728.1"/>
    <property type="molecule type" value="Genomic_DNA"/>
</dbReference>
<proteinExistence type="predicted"/>
<sequence>MTETCCYYVLEETRSIDNNNTITTGCRHPMGFHPVSWLIVGATNSAYYSIEKFSNSSFSDGGPHHGAAVNVKFDLIPLSCFVLLLFV</sequence>
<reference evidence="1 2" key="1">
    <citation type="submission" date="2020-02" db="EMBL/GenBank/DDBJ databases">
        <authorList>
            <person name="Ma Q."/>
            <person name="Huang Y."/>
            <person name="Song X."/>
            <person name="Pei D."/>
        </authorList>
    </citation>
    <scope>NUCLEOTIDE SEQUENCE [LARGE SCALE GENOMIC DNA]</scope>
    <source>
        <strain evidence="1">Sxm20200214</strain>
        <tissue evidence="1">Leaf</tissue>
    </source>
</reference>
<organism evidence="1 2">
    <name type="scientific">Brassica carinata</name>
    <name type="common">Ethiopian mustard</name>
    <name type="synonym">Abyssinian cabbage</name>
    <dbReference type="NCBI Taxonomy" id="52824"/>
    <lineage>
        <taxon>Eukaryota</taxon>
        <taxon>Viridiplantae</taxon>
        <taxon>Streptophyta</taxon>
        <taxon>Embryophyta</taxon>
        <taxon>Tracheophyta</taxon>
        <taxon>Spermatophyta</taxon>
        <taxon>Magnoliopsida</taxon>
        <taxon>eudicotyledons</taxon>
        <taxon>Gunneridae</taxon>
        <taxon>Pentapetalae</taxon>
        <taxon>rosids</taxon>
        <taxon>malvids</taxon>
        <taxon>Brassicales</taxon>
        <taxon>Brassicaceae</taxon>
        <taxon>Brassiceae</taxon>
        <taxon>Brassica</taxon>
    </lineage>
</organism>
<comment type="caution">
    <text evidence="1">The sequence shown here is derived from an EMBL/GenBank/DDBJ whole genome shotgun (WGS) entry which is preliminary data.</text>
</comment>
<accession>A0A8X7W1Q0</accession>
<dbReference type="Proteomes" id="UP000886595">
    <property type="component" value="Unassembled WGS sequence"/>
</dbReference>
<evidence type="ECO:0000313" key="1">
    <source>
        <dbReference type="EMBL" id="KAG2320728.1"/>
    </source>
</evidence>
<gene>
    <name evidence="1" type="ORF">Bca52824_013941</name>
</gene>